<keyword evidence="2" id="KW-1185">Reference proteome</keyword>
<evidence type="ECO:0000313" key="1">
    <source>
        <dbReference type="EMBL" id="KAL3676099.1"/>
    </source>
</evidence>
<gene>
    <name evidence="1" type="ORF">R1sor_026047</name>
</gene>
<protein>
    <recommendedName>
        <fullName evidence="3">Reverse transcriptase domain-containing protein</fullName>
    </recommendedName>
</protein>
<dbReference type="AlphaFoldDB" id="A0ABD3GFZ1"/>
<sequence length="327" mass="37215">MGVIQGCPASPTVFGMIIHDLFWSSEQLNLGVTIGGVQIPLLLFADDKCSKIRQRLSKALVQPVVLYGAPSLGPALSRTNWRKIESIQKKFLQHELGVRTQVPYAILLAEVGMLSLEAEALLLAIQYTVRVRGQEDNRYSKQAWISSKSSGCGTDLACWSAFWGIEEKDWEPLISLRTRVADSVIQKLWEDPTPRQAYYCRDIFRLTPYTEHAYLTSDLSPHLQRLVACYRTSSHSLRVEEGRWTGIPWEQRMCKLFTLGQIETEHHVFLKCPQYSLLREQHEISFHDLRDFFLVSPIRLGSYILAVDKAQQLALEQLVGPTDDPPT</sequence>
<evidence type="ECO:0008006" key="3">
    <source>
        <dbReference type="Google" id="ProtNLM"/>
    </source>
</evidence>
<reference evidence="1 2" key="1">
    <citation type="submission" date="2024-09" db="EMBL/GenBank/DDBJ databases">
        <title>Chromosome-scale assembly of Riccia sorocarpa.</title>
        <authorList>
            <person name="Paukszto L."/>
        </authorList>
    </citation>
    <scope>NUCLEOTIDE SEQUENCE [LARGE SCALE GENOMIC DNA]</scope>
    <source>
        <strain evidence="1">LP-2024</strain>
        <tissue evidence="1">Aerial parts of the thallus</tissue>
    </source>
</reference>
<accession>A0ABD3GFZ1</accession>
<dbReference type="Proteomes" id="UP001633002">
    <property type="component" value="Unassembled WGS sequence"/>
</dbReference>
<dbReference type="EMBL" id="JBJQOH010000008">
    <property type="protein sequence ID" value="KAL3676099.1"/>
    <property type="molecule type" value="Genomic_DNA"/>
</dbReference>
<comment type="caution">
    <text evidence="1">The sequence shown here is derived from an EMBL/GenBank/DDBJ whole genome shotgun (WGS) entry which is preliminary data.</text>
</comment>
<organism evidence="1 2">
    <name type="scientific">Riccia sorocarpa</name>
    <dbReference type="NCBI Taxonomy" id="122646"/>
    <lineage>
        <taxon>Eukaryota</taxon>
        <taxon>Viridiplantae</taxon>
        <taxon>Streptophyta</taxon>
        <taxon>Embryophyta</taxon>
        <taxon>Marchantiophyta</taxon>
        <taxon>Marchantiopsida</taxon>
        <taxon>Marchantiidae</taxon>
        <taxon>Marchantiales</taxon>
        <taxon>Ricciaceae</taxon>
        <taxon>Riccia</taxon>
    </lineage>
</organism>
<name>A0ABD3GFZ1_9MARC</name>
<evidence type="ECO:0000313" key="2">
    <source>
        <dbReference type="Proteomes" id="UP001633002"/>
    </source>
</evidence>
<proteinExistence type="predicted"/>